<dbReference type="EMBL" id="AP024446">
    <property type="protein sequence ID" value="BCS23643.1"/>
    <property type="molecule type" value="Genomic_DNA"/>
</dbReference>
<sequence>MVKNIISEDETSYILKEKLEARLHVIFGYPIKVQVIHLPPTLPPSVATLSLTVDPVKHINGRYYFEAPRMVTPVSLDRDDLVSDLLIRGTLSLAQDEIAALRE</sequence>
<evidence type="ECO:0000313" key="2">
    <source>
        <dbReference type="Proteomes" id="UP000654913"/>
    </source>
</evidence>
<dbReference type="RefSeq" id="XP_041555837.1">
    <property type="nucleotide sequence ID" value="XM_041703120.1"/>
</dbReference>
<reference evidence="1" key="2">
    <citation type="submission" date="2021-02" db="EMBL/GenBank/DDBJ databases">
        <title>Aspergillus puulaauensis MK2 genome sequence.</title>
        <authorList>
            <person name="Futagami T."/>
            <person name="Mori K."/>
            <person name="Kadooka C."/>
            <person name="Tanaka T."/>
        </authorList>
    </citation>
    <scope>NUCLEOTIDE SEQUENCE</scope>
    <source>
        <strain evidence="1">MK2</strain>
    </source>
</reference>
<evidence type="ECO:0000313" key="1">
    <source>
        <dbReference type="EMBL" id="BCS23643.1"/>
    </source>
</evidence>
<accession>A0A7R7XML4</accession>
<dbReference type="Proteomes" id="UP000654913">
    <property type="component" value="Chromosome 4"/>
</dbReference>
<organism evidence="1 2">
    <name type="scientific">Aspergillus puulaauensis</name>
    <dbReference type="NCBI Taxonomy" id="1220207"/>
    <lineage>
        <taxon>Eukaryota</taxon>
        <taxon>Fungi</taxon>
        <taxon>Dikarya</taxon>
        <taxon>Ascomycota</taxon>
        <taxon>Pezizomycotina</taxon>
        <taxon>Eurotiomycetes</taxon>
        <taxon>Eurotiomycetidae</taxon>
        <taxon>Eurotiales</taxon>
        <taxon>Aspergillaceae</taxon>
        <taxon>Aspergillus</taxon>
    </lineage>
</organism>
<proteinExistence type="predicted"/>
<dbReference type="KEGG" id="apuu:APUU_40087A"/>
<reference evidence="1" key="1">
    <citation type="submission" date="2021-01" db="EMBL/GenBank/DDBJ databases">
        <authorList>
            <consortium name="Aspergillus puulaauensis MK2 genome sequencing consortium"/>
            <person name="Kazuki M."/>
            <person name="Futagami T."/>
        </authorList>
    </citation>
    <scope>NUCLEOTIDE SEQUENCE</scope>
    <source>
        <strain evidence="1">MK2</strain>
    </source>
</reference>
<gene>
    <name evidence="1" type="ORF">APUU_40087A</name>
</gene>
<keyword evidence="2" id="KW-1185">Reference proteome</keyword>
<name>A0A7R7XML4_9EURO</name>
<protein>
    <submittedName>
        <fullName evidence="1">Uncharacterized protein</fullName>
    </submittedName>
</protein>
<dbReference type="AlphaFoldDB" id="A0A7R7XML4"/>
<dbReference type="OrthoDB" id="4460827at2759"/>
<dbReference type="GeneID" id="64973648"/>